<sequence length="34" mass="4134">MPVTQTILKQLYKVYVPVTQTIFRLLLLKLYFFD</sequence>
<keyword evidence="2" id="KW-1185">Reference proteome</keyword>
<evidence type="ECO:0000313" key="1">
    <source>
        <dbReference type="EMBL" id="TKI67000.1"/>
    </source>
</evidence>
<evidence type="ECO:0000313" key="2">
    <source>
        <dbReference type="Proteomes" id="UP000308744"/>
    </source>
</evidence>
<dbReference type="EMBL" id="SZPU01000054">
    <property type="protein sequence ID" value="TKI67000.1"/>
    <property type="molecule type" value="Genomic_DNA"/>
</dbReference>
<reference evidence="1 2" key="1">
    <citation type="submission" date="2019-04" db="EMBL/GenBank/DDBJ databases">
        <title>Lysinibacillus genome sequencing.</title>
        <authorList>
            <person name="Dunlap C."/>
        </authorList>
    </citation>
    <scope>NUCLEOTIDE SEQUENCE [LARGE SCALE GENOMIC DNA]</scope>
    <source>
        <strain evidence="1 2">CCTCC AB 2010389</strain>
    </source>
</reference>
<gene>
    <name evidence="1" type="ORF">FC756_13825</name>
</gene>
<organism evidence="1 2">
    <name type="scientific">Lysinibacillus mangiferihumi</name>
    <dbReference type="NCBI Taxonomy" id="1130819"/>
    <lineage>
        <taxon>Bacteria</taxon>
        <taxon>Bacillati</taxon>
        <taxon>Bacillota</taxon>
        <taxon>Bacilli</taxon>
        <taxon>Bacillales</taxon>
        <taxon>Bacillaceae</taxon>
        <taxon>Lysinibacillus</taxon>
    </lineage>
</organism>
<dbReference type="Proteomes" id="UP000308744">
    <property type="component" value="Unassembled WGS sequence"/>
</dbReference>
<protein>
    <submittedName>
        <fullName evidence="1">Uncharacterized protein</fullName>
    </submittedName>
</protein>
<dbReference type="RefSeq" id="WP_108030000.1">
    <property type="nucleotide sequence ID" value="NZ_PYWM01000007.1"/>
</dbReference>
<proteinExistence type="predicted"/>
<accession>A0A4U2Z0N1</accession>
<dbReference type="AlphaFoldDB" id="A0A4U2Z0N1"/>
<comment type="caution">
    <text evidence="1">The sequence shown here is derived from an EMBL/GenBank/DDBJ whole genome shotgun (WGS) entry which is preliminary data.</text>
</comment>
<name>A0A4U2Z0N1_9BACI</name>